<dbReference type="PROSITE" id="PS51160">
    <property type="entry name" value="ACYLPHOSPHATASE_3"/>
    <property type="match status" value="1"/>
</dbReference>
<gene>
    <name evidence="7" type="ORF">U6A24_05955</name>
</gene>
<dbReference type="InterPro" id="IPR020456">
    <property type="entry name" value="Acylphosphatase"/>
</dbReference>
<reference evidence="7 8" key="1">
    <citation type="journal article" date="2013" name="Int. J. Syst. Evol. Microbiol.">
        <title>Aquimarina gracilis sp. nov., isolated from the gut microflora of a mussel, Mytilus coruscus, and emended description of Aquimarina spongiae.</title>
        <authorList>
            <person name="Park S.C."/>
            <person name="Choe H.N."/>
            <person name="Baik K.S."/>
            <person name="Seong C.N."/>
        </authorList>
    </citation>
    <scope>NUCLEOTIDE SEQUENCE [LARGE SCALE GENOMIC DNA]</scope>
    <source>
        <strain evidence="7 8">PSC32</strain>
    </source>
</reference>
<dbReference type="EC" id="3.6.1.7" evidence="2 4"/>
<dbReference type="InterPro" id="IPR017968">
    <property type="entry name" value="Acylphosphatase_CS"/>
</dbReference>
<dbReference type="InterPro" id="IPR001792">
    <property type="entry name" value="Acylphosphatase-like_dom"/>
</dbReference>
<dbReference type="Gene3D" id="3.30.70.100">
    <property type="match status" value="1"/>
</dbReference>
<feature type="domain" description="Acylphosphatase-like" evidence="6">
    <location>
        <begin position="4"/>
        <end position="90"/>
    </location>
</feature>
<keyword evidence="8" id="KW-1185">Reference proteome</keyword>
<evidence type="ECO:0000256" key="3">
    <source>
        <dbReference type="ARBA" id="ARBA00047645"/>
    </source>
</evidence>
<sequence length="90" mass="10247">MLKHYNITVKGKVQGVWYRKSTQNKAQELGVTGFVKNLPNGDVYIEAEGNENQLKSLLDWCAIGPEFAKVTQVLFDEAISQSFTHFEIKR</sequence>
<dbReference type="Proteomes" id="UP001327027">
    <property type="component" value="Unassembled WGS sequence"/>
</dbReference>
<proteinExistence type="inferred from homology"/>
<feature type="active site" evidence="4">
    <location>
        <position position="19"/>
    </location>
</feature>
<evidence type="ECO:0000256" key="2">
    <source>
        <dbReference type="ARBA" id="ARBA00012150"/>
    </source>
</evidence>
<comment type="caution">
    <text evidence="7">The sequence shown here is derived from an EMBL/GenBank/DDBJ whole genome shotgun (WGS) entry which is preliminary data.</text>
</comment>
<dbReference type="RefSeq" id="WP_324179029.1">
    <property type="nucleotide sequence ID" value="NZ_BAABAW010000008.1"/>
</dbReference>
<evidence type="ECO:0000256" key="4">
    <source>
        <dbReference type="PROSITE-ProRule" id="PRU00520"/>
    </source>
</evidence>
<evidence type="ECO:0000256" key="5">
    <source>
        <dbReference type="RuleBase" id="RU004168"/>
    </source>
</evidence>
<organism evidence="7 8">
    <name type="scientific">Aquimarina gracilis</name>
    <dbReference type="NCBI Taxonomy" id="874422"/>
    <lineage>
        <taxon>Bacteria</taxon>
        <taxon>Pseudomonadati</taxon>
        <taxon>Bacteroidota</taxon>
        <taxon>Flavobacteriia</taxon>
        <taxon>Flavobacteriales</taxon>
        <taxon>Flavobacteriaceae</taxon>
        <taxon>Aquimarina</taxon>
    </lineage>
</organism>
<comment type="similarity">
    <text evidence="1 5">Belongs to the acylphosphatase family.</text>
</comment>
<comment type="catalytic activity">
    <reaction evidence="3 4">
        <text>an acyl phosphate + H2O = a carboxylate + phosphate + H(+)</text>
        <dbReference type="Rhea" id="RHEA:14965"/>
        <dbReference type="ChEBI" id="CHEBI:15377"/>
        <dbReference type="ChEBI" id="CHEBI:15378"/>
        <dbReference type="ChEBI" id="CHEBI:29067"/>
        <dbReference type="ChEBI" id="CHEBI:43474"/>
        <dbReference type="ChEBI" id="CHEBI:59918"/>
        <dbReference type="EC" id="3.6.1.7"/>
    </reaction>
</comment>
<dbReference type="PANTHER" id="PTHR47268">
    <property type="entry name" value="ACYLPHOSPHATASE"/>
    <property type="match status" value="1"/>
</dbReference>
<dbReference type="PROSITE" id="PS00151">
    <property type="entry name" value="ACYLPHOSPHATASE_2"/>
    <property type="match status" value="1"/>
</dbReference>
<evidence type="ECO:0000259" key="6">
    <source>
        <dbReference type="PROSITE" id="PS51160"/>
    </source>
</evidence>
<keyword evidence="4" id="KW-0378">Hydrolase</keyword>
<feature type="active site" evidence="4">
    <location>
        <position position="37"/>
    </location>
</feature>
<evidence type="ECO:0000256" key="1">
    <source>
        <dbReference type="ARBA" id="ARBA00005614"/>
    </source>
</evidence>
<dbReference type="Pfam" id="PF00708">
    <property type="entry name" value="Acylphosphatase"/>
    <property type="match status" value="1"/>
</dbReference>
<accession>A0ABU5ZSR7</accession>
<dbReference type="InterPro" id="IPR036046">
    <property type="entry name" value="Acylphosphatase-like_dom_sf"/>
</dbReference>
<name>A0ABU5ZSR7_9FLAO</name>
<evidence type="ECO:0000313" key="7">
    <source>
        <dbReference type="EMBL" id="MEB3344993.1"/>
    </source>
</evidence>
<dbReference type="SUPFAM" id="SSF54975">
    <property type="entry name" value="Acylphosphatase/BLUF domain-like"/>
    <property type="match status" value="1"/>
</dbReference>
<evidence type="ECO:0000313" key="8">
    <source>
        <dbReference type="Proteomes" id="UP001327027"/>
    </source>
</evidence>
<protein>
    <recommendedName>
        <fullName evidence="2 4">acylphosphatase</fullName>
        <ecNumber evidence="2 4">3.6.1.7</ecNumber>
    </recommendedName>
</protein>
<dbReference type="EMBL" id="JAYKLX010000003">
    <property type="protein sequence ID" value="MEB3344993.1"/>
    <property type="molecule type" value="Genomic_DNA"/>
</dbReference>
<dbReference type="PANTHER" id="PTHR47268:SF4">
    <property type="entry name" value="ACYLPHOSPHATASE"/>
    <property type="match status" value="1"/>
</dbReference>